<dbReference type="SUPFAM" id="SSF52821">
    <property type="entry name" value="Rhodanese/Cell cycle control phosphatase"/>
    <property type="match status" value="1"/>
</dbReference>
<keyword evidence="1" id="KW-1133">Transmembrane helix</keyword>
<dbReference type="InterPro" id="IPR050229">
    <property type="entry name" value="GlpE_sulfurtransferase"/>
</dbReference>
<organism evidence="3 4">
    <name type="scientific">Buchnera aphidicola</name>
    <name type="common">Macrosiphum gaurae</name>
    <dbReference type="NCBI Taxonomy" id="2315801"/>
    <lineage>
        <taxon>Bacteria</taxon>
        <taxon>Pseudomonadati</taxon>
        <taxon>Pseudomonadota</taxon>
        <taxon>Gammaproteobacteria</taxon>
        <taxon>Enterobacterales</taxon>
        <taxon>Erwiniaceae</taxon>
        <taxon>Buchnera</taxon>
    </lineage>
</organism>
<dbReference type="PROSITE" id="PS50206">
    <property type="entry name" value="RHODANESE_3"/>
    <property type="match status" value="1"/>
</dbReference>
<dbReference type="Gene3D" id="3.40.250.10">
    <property type="entry name" value="Rhodanese-like domain"/>
    <property type="match status" value="1"/>
</dbReference>
<dbReference type="OrthoDB" id="9808735at2"/>
<dbReference type="PANTHER" id="PTHR43031">
    <property type="entry name" value="FAD-DEPENDENT OXIDOREDUCTASE"/>
    <property type="match status" value="1"/>
</dbReference>
<keyword evidence="1" id="KW-0472">Membrane</keyword>
<evidence type="ECO:0000313" key="3">
    <source>
        <dbReference type="EMBL" id="QCI22517.1"/>
    </source>
</evidence>
<reference evidence="3 4" key="2">
    <citation type="submission" date="2019-05" db="EMBL/GenBank/DDBJ databases">
        <title>Genome evolution of the obligate endosymbiont Buchnera aphidicola.</title>
        <authorList>
            <person name="Moran N.A."/>
        </authorList>
    </citation>
    <scope>NUCLEOTIDE SEQUENCE [LARGE SCALE GENOMIC DNA]</scope>
    <source>
        <strain evidence="3 4">Mga</strain>
    </source>
</reference>
<sequence length="144" mass="16902">MQNIAFFISEHIILFSIWLLCLIALISFVIKNIFLQSKIINNFQAIKLINKEKAIVIDTRSPESFKEGHIINSINIPLKNIFLGEIQEIQIYKFSPIILILYETYRDNSCIKEFFKHGFKHVYILNNGIYCWNADHLPLVTKDK</sequence>
<feature type="transmembrane region" description="Helical" evidence="1">
    <location>
        <begin position="12"/>
        <end position="30"/>
    </location>
</feature>
<dbReference type="PANTHER" id="PTHR43031:SF7">
    <property type="entry name" value="NITRIC OXIDE REDUCTASE FLRD-NAD(+) REDUCTASE"/>
    <property type="match status" value="1"/>
</dbReference>
<reference evidence="3 4" key="1">
    <citation type="submission" date="2018-12" db="EMBL/GenBank/DDBJ databases">
        <authorList>
            <person name="Chong R.A."/>
        </authorList>
    </citation>
    <scope>NUCLEOTIDE SEQUENCE [LARGE SCALE GENOMIC DNA]</scope>
    <source>
        <strain evidence="3 4">Mga</strain>
    </source>
</reference>
<proteinExistence type="predicted"/>
<dbReference type="InterPro" id="IPR036873">
    <property type="entry name" value="Rhodanese-like_dom_sf"/>
</dbReference>
<dbReference type="Proteomes" id="UP000298716">
    <property type="component" value="Chromosome"/>
</dbReference>
<dbReference type="CDD" id="cd00158">
    <property type="entry name" value="RHOD"/>
    <property type="match status" value="1"/>
</dbReference>
<dbReference type="SMART" id="SM00450">
    <property type="entry name" value="RHOD"/>
    <property type="match status" value="1"/>
</dbReference>
<evidence type="ECO:0000259" key="2">
    <source>
        <dbReference type="PROSITE" id="PS50206"/>
    </source>
</evidence>
<evidence type="ECO:0000313" key="4">
    <source>
        <dbReference type="Proteomes" id="UP000298716"/>
    </source>
</evidence>
<dbReference type="Pfam" id="PF00581">
    <property type="entry name" value="Rhodanese"/>
    <property type="match status" value="1"/>
</dbReference>
<dbReference type="InterPro" id="IPR001763">
    <property type="entry name" value="Rhodanese-like_dom"/>
</dbReference>
<feature type="domain" description="Rhodanese" evidence="2">
    <location>
        <begin position="50"/>
        <end position="141"/>
    </location>
</feature>
<dbReference type="RefSeq" id="WP_158354435.1">
    <property type="nucleotide sequence ID" value="NZ_CP034867.1"/>
</dbReference>
<dbReference type="EMBL" id="CP034867">
    <property type="protein sequence ID" value="QCI22517.1"/>
    <property type="molecule type" value="Genomic_DNA"/>
</dbReference>
<evidence type="ECO:0000256" key="1">
    <source>
        <dbReference type="SAM" id="Phobius"/>
    </source>
</evidence>
<name>A0A4D6Y0V7_9GAMM</name>
<accession>A0A4D6Y0V7</accession>
<gene>
    <name evidence="3" type="ORF">D9V72_00260</name>
</gene>
<protein>
    <submittedName>
        <fullName evidence="3">Rhodanese-like domain-containing protein</fullName>
    </submittedName>
</protein>
<dbReference type="AlphaFoldDB" id="A0A4D6Y0V7"/>
<keyword evidence="1" id="KW-0812">Transmembrane</keyword>